<evidence type="ECO:0000256" key="1">
    <source>
        <dbReference type="SAM" id="MobiDB-lite"/>
    </source>
</evidence>
<comment type="caution">
    <text evidence="2">The sequence shown here is derived from an EMBL/GenBank/DDBJ whole genome shotgun (WGS) entry which is preliminary data.</text>
</comment>
<evidence type="ECO:0008006" key="4">
    <source>
        <dbReference type="Google" id="ProtNLM"/>
    </source>
</evidence>
<accession>A0A8H6GMW7</accession>
<feature type="compositionally biased region" description="Polar residues" evidence="1">
    <location>
        <begin position="519"/>
        <end position="541"/>
    </location>
</feature>
<evidence type="ECO:0000313" key="3">
    <source>
        <dbReference type="Proteomes" id="UP000593570"/>
    </source>
</evidence>
<protein>
    <recommendedName>
        <fullName evidence="4">Agglutinin-like protein 2</fullName>
    </recommendedName>
</protein>
<feature type="region of interest" description="Disordered" evidence="1">
    <location>
        <begin position="900"/>
        <end position="920"/>
    </location>
</feature>
<evidence type="ECO:0000313" key="2">
    <source>
        <dbReference type="EMBL" id="KAF6520567.1"/>
    </source>
</evidence>
<proteinExistence type="predicted"/>
<name>A0A8H6GMW7_FUSOX</name>
<feature type="region of interest" description="Disordered" evidence="1">
    <location>
        <begin position="519"/>
        <end position="543"/>
    </location>
</feature>
<gene>
    <name evidence="2" type="ORF">HZS61_014825</name>
</gene>
<reference evidence="2 3" key="1">
    <citation type="journal article" date="2020" name="bioRxiv">
        <title>A chromosome-scale genome assembly for the Fusarium oxysporum strain Fo5176 to establish a model Arabidopsis-fungal pathosystem.</title>
        <authorList>
            <person name="Fokkens L."/>
            <person name="Guo L."/>
            <person name="Dora S."/>
            <person name="Wang B."/>
            <person name="Ye K."/>
            <person name="Sanchez-Rodriguez C."/>
            <person name="Croll D."/>
        </authorList>
    </citation>
    <scope>NUCLEOTIDE SEQUENCE [LARGE SCALE GENOMIC DNA]</scope>
    <source>
        <strain evidence="2 3">Fo5176</strain>
    </source>
</reference>
<dbReference type="Proteomes" id="UP000593570">
    <property type="component" value="Unassembled WGS sequence"/>
</dbReference>
<organism evidence="2 3">
    <name type="scientific">Fusarium oxysporum f. sp. conglutinans</name>
    <dbReference type="NCBI Taxonomy" id="100902"/>
    <lineage>
        <taxon>Eukaryota</taxon>
        <taxon>Fungi</taxon>
        <taxon>Dikarya</taxon>
        <taxon>Ascomycota</taxon>
        <taxon>Pezizomycotina</taxon>
        <taxon>Sordariomycetes</taxon>
        <taxon>Hypocreomycetidae</taxon>
        <taxon>Hypocreales</taxon>
        <taxon>Nectriaceae</taxon>
        <taxon>Fusarium</taxon>
        <taxon>Fusarium oxysporum species complex</taxon>
    </lineage>
</organism>
<sequence length="1303" mass="133234">MYWSPFPRSRCDYYILHKDIIWNGIHYDSSTIAYISPITSTQAPSGNQPGTVFITTPAPLPVTSQQNLPSTTSGDDGYVTVFIPYPGPGQITAPITSTQPPSGGQPGTVFITTPSALAVDTPKQQNQLSSTTSGADGFVTVFLPFPGPGVITAPITSTQAPSGGNPGTVYITTPAAPALSTPGQQVQVTSTSPSIDVYVTVFLPFPGPGVITEPITRTQPPSGGNPGTVYITTPAPQATQQDVHSTEPGVGQYVTVFFPFPGPGVITEPITRTQAAPSGGNPGTVFVTTPAPPTPTQQTPALTTDNYITVHTPFPGPGVITAPVTITKPPSSGQPGTILIQTPAPVSSTDSYVTIFRPYPGPGTITAPVTLTQAPSNGQPGTVFIETQPISLPTSASPITIPPNPTGTYITVYRPYPGPGNINSPVSYTQAPVSGQPGTVIIETPNPNANTATQTGPVTVPTGDNNPYVTVYKPYPGPGNIDRPITITAVTPSGGQPGTIIIETPVVEVETKFALSTAPISQPESQATTKATENPPTTIPQGQDGYVTVYQPHSGSGAITEPVTISTVAPTNGQPGTVFIETPTPAVATPSTKEQPTVSAVTIPAGNGGYVTVYRPYPGPGMITEPRTVGTVAPTSGQAGTIIIETPVLQAVASEATSAPIIATSQGNDGYMTVFKPYTGTNVIAQPITVTTIAPSAGQPGTVVVETPVPPASMSTPGSNDAPITIPPGPDNSYVTVYRPHTGANIITAPVAISTIAGVNGQPGTVIIETPTGQSPTLGTISDQGSVTIPAGPDSSYATVYRPYTGSGAITEPIASTIPGLNGEPGTVIVETPVPLFSASTQVAINTPVTVPPGPDNSYATIYRPHTGVDAITAPVTSTISGMNGQPGTVIVETPVTQAFTPTQAGDNPAQSPGGSDNSYVTDYRPYTGVDAITAPVTSTIPGANGQPGTVIIETPAAQFTGPVEESIGASKAITVDTSSSYITVYRPHTVDDGFTTPVTVTTIQGANGQPGTIVIETPGLETGGKVVVPPLTLEPTPGGQYTTIYRPHTGSSVITAPITVTTIAPSGGQPGTVIIETPQPETIVPNPTVTLPSGPDASYITILRPHTGSAGIDGISGPITITTIAPDNGQPGTIIIETPVVPESVTVPTPSGSTKGAESQNTPVYHTVYRPNSGPSRITAPVTISTIEPTGGQPGTVIVETPDQDLAPITTSSGPGAIYITVYQPCTRTERMTEPTTVTTIPPINNKPGTVVIETPGQQAPPTTHIPVPVSYVTITKPHTGTGRSEDTVTTTIQDHLMDNPT</sequence>
<dbReference type="EMBL" id="JACDXP010000007">
    <property type="protein sequence ID" value="KAF6520567.1"/>
    <property type="molecule type" value="Genomic_DNA"/>
</dbReference>